<sequence length="71" mass="7491">MPMLSERIVALRLAPSPWSDLASSSAILVSFTASSRCGSAAPYHPRHVLASFNLAPCLSQASYPSSAKSKI</sequence>
<comment type="caution">
    <text evidence="1">The sequence shown here is derived from an EMBL/GenBank/DDBJ whole genome shotgun (WGS) entry which is preliminary data.</text>
</comment>
<dbReference type="EMBL" id="MCGR01000018">
    <property type="protein sequence ID" value="ORY84159.1"/>
    <property type="molecule type" value="Genomic_DNA"/>
</dbReference>
<protein>
    <submittedName>
        <fullName evidence="1">Uncharacterized protein</fullName>
    </submittedName>
</protein>
<evidence type="ECO:0000313" key="2">
    <source>
        <dbReference type="Proteomes" id="UP000193467"/>
    </source>
</evidence>
<dbReference type="InParanoid" id="A0A1Y2FJP6"/>
<proteinExistence type="predicted"/>
<name>A0A1Y2FJP6_9BASI</name>
<dbReference type="Proteomes" id="UP000193467">
    <property type="component" value="Unassembled WGS sequence"/>
</dbReference>
<accession>A0A1Y2FJP6</accession>
<evidence type="ECO:0000313" key="1">
    <source>
        <dbReference type="EMBL" id="ORY84159.1"/>
    </source>
</evidence>
<reference evidence="1 2" key="1">
    <citation type="submission" date="2016-07" db="EMBL/GenBank/DDBJ databases">
        <title>Pervasive Adenine N6-methylation of Active Genes in Fungi.</title>
        <authorList>
            <consortium name="DOE Joint Genome Institute"/>
            <person name="Mondo S.J."/>
            <person name="Dannebaum R.O."/>
            <person name="Kuo R.C."/>
            <person name="Labutti K."/>
            <person name="Haridas S."/>
            <person name="Kuo A."/>
            <person name="Salamov A."/>
            <person name="Ahrendt S.R."/>
            <person name="Lipzen A."/>
            <person name="Sullivan W."/>
            <person name="Andreopoulos W.B."/>
            <person name="Clum A."/>
            <person name="Lindquist E."/>
            <person name="Daum C."/>
            <person name="Ramamoorthy G.K."/>
            <person name="Gryganskyi A."/>
            <person name="Culley D."/>
            <person name="Magnuson J.K."/>
            <person name="James T.Y."/>
            <person name="O'Malley M.A."/>
            <person name="Stajich J.E."/>
            <person name="Spatafora J.W."/>
            <person name="Visel A."/>
            <person name="Grigoriev I.V."/>
        </authorList>
    </citation>
    <scope>NUCLEOTIDE SEQUENCE [LARGE SCALE GENOMIC DNA]</scope>
    <source>
        <strain evidence="1 2">62-1032</strain>
    </source>
</reference>
<organism evidence="1 2">
    <name type="scientific">Leucosporidium creatinivorum</name>
    <dbReference type="NCBI Taxonomy" id="106004"/>
    <lineage>
        <taxon>Eukaryota</taxon>
        <taxon>Fungi</taxon>
        <taxon>Dikarya</taxon>
        <taxon>Basidiomycota</taxon>
        <taxon>Pucciniomycotina</taxon>
        <taxon>Microbotryomycetes</taxon>
        <taxon>Leucosporidiales</taxon>
        <taxon>Leucosporidium</taxon>
    </lineage>
</organism>
<dbReference type="AlphaFoldDB" id="A0A1Y2FJP6"/>
<gene>
    <name evidence="1" type="ORF">BCR35DRAFT_303245</name>
</gene>
<keyword evidence="2" id="KW-1185">Reference proteome</keyword>